<evidence type="ECO:0000256" key="1">
    <source>
        <dbReference type="SAM" id="MobiDB-lite"/>
    </source>
</evidence>
<protein>
    <submittedName>
        <fullName evidence="2">Fluoride ion transporter CrcB</fullName>
    </submittedName>
</protein>
<proteinExistence type="predicted"/>
<dbReference type="AlphaFoldDB" id="A0A6J4RK01"/>
<gene>
    <name evidence="2" type="ORF">AVDCRST_MAG38-1648</name>
</gene>
<evidence type="ECO:0000313" key="2">
    <source>
        <dbReference type="EMBL" id="CAA9475674.1"/>
    </source>
</evidence>
<dbReference type="EMBL" id="CADCVJ010000137">
    <property type="protein sequence ID" value="CAA9475674.1"/>
    <property type="molecule type" value="Genomic_DNA"/>
</dbReference>
<feature type="non-terminal residue" evidence="2">
    <location>
        <position position="118"/>
    </location>
</feature>
<name>A0A6J4RK01_9ACTN</name>
<sequence length="118" mass="13011">DHRAPGGGGRRGRRARPLRAVLPGQRRLGPVDHAGHQRRRILPARPAAGRRLGRPDRLQRRGRRLPGRIHHLLDLLGAGGHHRRQRTLADRGALRRRVAGAGTRRGDRRAGGRAPAAL</sequence>
<feature type="region of interest" description="Disordered" evidence="1">
    <location>
        <begin position="1"/>
        <end position="62"/>
    </location>
</feature>
<feature type="non-terminal residue" evidence="2">
    <location>
        <position position="1"/>
    </location>
</feature>
<organism evidence="2">
    <name type="scientific">uncultured Solirubrobacteraceae bacterium</name>
    <dbReference type="NCBI Taxonomy" id="1162706"/>
    <lineage>
        <taxon>Bacteria</taxon>
        <taxon>Bacillati</taxon>
        <taxon>Actinomycetota</taxon>
        <taxon>Thermoleophilia</taxon>
        <taxon>Solirubrobacterales</taxon>
        <taxon>Solirubrobacteraceae</taxon>
        <taxon>environmental samples</taxon>
    </lineage>
</organism>
<accession>A0A6J4RK01</accession>
<feature type="region of interest" description="Disordered" evidence="1">
    <location>
        <begin position="80"/>
        <end position="118"/>
    </location>
</feature>
<reference evidence="2" key="1">
    <citation type="submission" date="2020-02" db="EMBL/GenBank/DDBJ databases">
        <authorList>
            <person name="Meier V. D."/>
        </authorList>
    </citation>
    <scope>NUCLEOTIDE SEQUENCE</scope>
    <source>
        <strain evidence="2">AVDCRST_MAG38</strain>
    </source>
</reference>